<protein>
    <submittedName>
        <fullName evidence="8">5650_t:CDS:1</fullName>
    </submittedName>
</protein>
<evidence type="ECO:0000256" key="1">
    <source>
        <dbReference type="ARBA" id="ARBA00004141"/>
    </source>
</evidence>
<feature type="non-terminal residue" evidence="8">
    <location>
        <position position="305"/>
    </location>
</feature>
<keyword evidence="4 7" id="KW-0472">Membrane</keyword>
<gene>
    <name evidence="8" type="ORF">ALEPTO_LOCUS8113</name>
</gene>
<evidence type="ECO:0000256" key="2">
    <source>
        <dbReference type="ARBA" id="ARBA00022692"/>
    </source>
</evidence>
<feature type="transmembrane region" description="Helical" evidence="7">
    <location>
        <begin position="224"/>
        <end position="245"/>
    </location>
</feature>
<accession>A0A9N9GEB3</accession>
<feature type="transmembrane region" description="Helical" evidence="7">
    <location>
        <begin position="107"/>
        <end position="129"/>
    </location>
</feature>
<feature type="transmembrane region" description="Helical" evidence="7">
    <location>
        <begin position="257"/>
        <end position="276"/>
    </location>
</feature>
<dbReference type="SUPFAM" id="SSF81338">
    <property type="entry name" value="Aquaporin-like"/>
    <property type="match status" value="1"/>
</dbReference>
<sequence>MQPDLSIIIRAWTNVSIKSESTIISFSLAQTQTVEEQENIFHHNNKNDHNSSNSTYPLDSDPAQTNHEKQLKIDIGEKSHSNKDDKIKLKRMFNLNEFTNLKVWQQAIAEFFGTLLLIFLIGAAVVAVADSTFPLPSLLIGFAHIPIISLLILVTGPISGAHLNPFLTITTMTTNLMSLPRGLLYIIAQLSGGTIGGILIRSIASDESVTRTKLGSCSFNRELFSPFQAFIGEAIFCLGVALVLFAVALDPTRKKDFGLTTIAFIVSTTFGVFVWFSGGLHTGWPGASMNPAKCFAFAVATEDFS</sequence>
<dbReference type="EMBL" id="CAJVPS010004163">
    <property type="protein sequence ID" value="CAG8600279.1"/>
    <property type="molecule type" value="Genomic_DNA"/>
</dbReference>
<comment type="similarity">
    <text evidence="5">Belongs to the MIP/aquaporin (TC 1.A.8) family.</text>
</comment>
<dbReference type="Pfam" id="PF00230">
    <property type="entry name" value="MIP"/>
    <property type="match status" value="1"/>
</dbReference>
<keyword evidence="3 7" id="KW-1133">Transmembrane helix</keyword>
<dbReference type="PRINTS" id="PR00783">
    <property type="entry name" value="MINTRINSICP"/>
</dbReference>
<organism evidence="8 9">
    <name type="scientific">Ambispora leptoticha</name>
    <dbReference type="NCBI Taxonomy" id="144679"/>
    <lineage>
        <taxon>Eukaryota</taxon>
        <taxon>Fungi</taxon>
        <taxon>Fungi incertae sedis</taxon>
        <taxon>Mucoromycota</taxon>
        <taxon>Glomeromycotina</taxon>
        <taxon>Glomeromycetes</taxon>
        <taxon>Archaeosporales</taxon>
        <taxon>Ambisporaceae</taxon>
        <taxon>Ambispora</taxon>
    </lineage>
</organism>
<dbReference type="InterPro" id="IPR000425">
    <property type="entry name" value="MIP"/>
</dbReference>
<feature type="transmembrane region" description="Helical" evidence="7">
    <location>
        <begin position="182"/>
        <end position="204"/>
    </location>
</feature>
<reference evidence="8" key="1">
    <citation type="submission" date="2021-06" db="EMBL/GenBank/DDBJ databases">
        <authorList>
            <person name="Kallberg Y."/>
            <person name="Tangrot J."/>
            <person name="Rosling A."/>
        </authorList>
    </citation>
    <scope>NUCLEOTIDE SEQUENCE</scope>
    <source>
        <strain evidence="8">FL130A</strain>
    </source>
</reference>
<dbReference type="InterPro" id="IPR023271">
    <property type="entry name" value="Aquaporin-like"/>
</dbReference>
<dbReference type="Proteomes" id="UP000789508">
    <property type="component" value="Unassembled WGS sequence"/>
</dbReference>
<evidence type="ECO:0000256" key="5">
    <source>
        <dbReference type="RuleBase" id="RU000477"/>
    </source>
</evidence>
<dbReference type="PANTHER" id="PTHR47002:SF2">
    <property type="entry name" value="AQUAPORIN AQPAE.A-LIKE"/>
    <property type="match status" value="1"/>
</dbReference>
<feature type="region of interest" description="Disordered" evidence="6">
    <location>
        <begin position="43"/>
        <end position="64"/>
    </location>
</feature>
<dbReference type="Gene3D" id="1.20.1080.10">
    <property type="entry name" value="Glycerol uptake facilitator protein"/>
    <property type="match status" value="1"/>
</dbReference>
<evidence type="ECO:0000256" key="4">
    <source>
        <dbReference type="ARBA" id="ARBA00023136"/>
    </source>
</evidence>
<dbReference type="OrthoDB" id="3222at2759"/>
<dbReference type="GO" id="GO:0015267">
    <property type="term" value="F:channel activity"/>
    <property type="evidence" value="ECO:0007669"/>
    <property type="project" value="InterPro"/>
</dbReference>
<evidence type="ECO:0000256" key="3">
    <source>
        <dbReference type="ARBA" id="ARBA00022989"/>
    </source>
</evidence>
<evidence type="ECO:0000256" key="6">
    <source>
        <dbReference type="SAM" id="MobiDB-lite"/>
    </source>
</evidence>
<keyword evidence="9" id="KW-1185">Reference proteome</keyword>
<dbReference type="PANTHER" id="PTHR47002">
    <property type="entry name" value="AQUAPORIN-LIKE"/>
    <property type="match status" value="1"/>
</dbReference>
<evidence type="ECO:0000313" key="8">
    <source>
        <dbReference type="EMBL" id="CAG8600279.1"/>
    </source>
</evidence>
<comment type="caution">
    <text evidence="8">The sequence shown here is derived from an EMBL/GenBank/DDBJ whole genome shotgun (WGS) entry which is preliminary data.</text>
</comment>
<evidence type="ECO:0000313" key="9">
    <source>
        <dbReference type="Proteomes" id="UP000789508"/>
    </source>
</evidence>
<feature type="transmembrane region" description="Helical" evidence="7">
    <location>
        <begin position="135"/>
        <end position="161"/>
    </location>
</feature>
<dbReference type="GO" id="GO:0016020">
    <property type="term" value="C:membrane"/>
    <property type="evidence" value="ECO:0007669"/>
    <property type="project" value="UniProtKB-SubCell"/>
</dbReference>
<comment type="subcellular location">
    <subcellularLocation>
        <location evidence="1">Membrane</location>
        <topology evidence="1">Multi-pass membrane protein</topology>
    </subcellularLocation>
</comment>
<keyword evidence="2 5" id="KW-0812">Transmembrane</keyword>
<proteinExistence type="inferred from homology"/>
<evidence type="ECO:0000256" key="7">
    <source>
        <dbReference type="SAM" id="Phobius"/>
    </source>
</evidence>
<dbReference type="AlphaFoldDB" id="A0A9N9GEB3"/>
<keyword evidence="5" id="KW-0813">Transport</keyword>
<name>A0A9N9GEB3_9GLOM</name>